<name>A0A448Z5F5_9STRA</name>
<evidence type="ECO:0000313" key="3">
    <source>
        <dbReference type="Proteomes" id="UP000291116"/>
    </source>
</evidence>
<proteinExistence type="predicted"/>
<feature type="compositionally biased region" description="Low complexity" evidence="1">
    <location>
        <begin position="7"/>
        <end position="24"/>
    </location>
</feature>
<dbReference type="EMBL" id="CAACVS010000118">
    <property type="protein sequence ID" value="VEU37245.1"/>
    <property type="molecule type" value="Genomic_DNA"/>
</dbReference>
<evidence type="ECO:0000313" key="2">
    <source>
        <dbReference type="EMBL" id="VEU37245.1"/>
    </source>
</evidence>
<sequence length="97" mass="9801">MTFSVFTSISTNKSSPSTLSPTLTKTRLTTPDDVAGTDVSIFMAERVATVCPSLISSPGLTVTPTTTPGIGLPTVPGAPAFSLTAPSTAALLSVTLM</sequence>
<accession>A0A448Z5F5</accession>
<gene>
    <name evidence="2" type="ORF">PSNMU_V1.4_AUG-EV-PASAV3_0040410</name>
</gene>
<reference evidence="2 3" key="1">
    <citation type="submission" date="2019-01" db="EMBL/GenBank/DDBJ databases">
        <authorList>
            <person name="Ferrante I. M."/>
        </authorList>
    </citation>
    <scope>NUCLEOTIDE SEQUENCE [LARGE SCALE GENOMIC DNA]</scope>
    <source>
        <strain evidence="2 3">B856</strain>
    </source>
</reference>
<feature type="region of interest" description="Disordered" evidence="1">
    <location>
        <begin position="1"/>
        <end position="24"/>
    </location>
</feature>
<dbReference type="Proteomes" id="UP000291116">
    <property type="component" value="Unassembled WGS sequence"/>
</dbReference>
<protein>
    <submittedName>
        <fullName evidence="2">Uncharacterized protein</fullName>
    </submittedName>
</protein>
<evidence type="ECO:0000256" key="1">
    <source>
        <dbReference type="SAM" id="MobiDB-lite"/>
    </source>
</evidence>
<dbReference type="AlphaFoldDB" id="A0A448Z5F5"/>
<organism evidence="2 3">
    <name type="scientific">Pseudo-nitzschia multistriata</name>
    <dbReference type="NCBI Taxonomy" id="183589"/>
    <lineage>
        <taxon>Eukaryota</taxon>
        <taxon>Sar</taxon>
        <taxon>Stramenopiles</taxon>
        <taxon>Ochrophyta</taxon>
        <taxon>Bacillariophyta</taxon>
        <taxon>Bacillariophyceae</taxon>
        <taxon>Bacillariophycidae</taxon>
        <taxon>Bacillariales</taxon>
        <taxon>Bacillariaceae</taxon>
        <taxon>Pseudo-nitzschia</taxon>
    </lineage>
</organism>
<keyword evidence="3" id="KW-1185">Reference proteome</keyword>